<evidence type="ECO:0008006" key="3">
    <source>
        <dbReference type="Google" id="ProtNLM"/>
    </source>
</evidence>
<keyword evidence="1" id="KW-0732">Signal</keyword>
<sequence length="663" mass="74874">MMRPYSLLRTTVAVLALGCAARTQAQDLEFKKLDLDRKVDKTLAKITPEEKKETGVVLKEKTYIEYFINAKDEAERYYGVYRRIHLNEAAAVEQFNKMVLPVVSKEGLLMVKARSISRTGAVKEVGIEAVKELEEDGRLYKILAVEGLEVGGEVELMYLYQTNVSLFGSERVQEEIPLRESELHIVAPEYLVFEGKVYNGKHTRQDTSRVGEKRLLSFRSRQVPALLEEKYAAVNANSVRVEYKLAYNERKGGSRILSWNDAGARIYGFLHQGAENSAKDLGKFLSKEKIKGLPEEQAIRAVENYVKTNIALRKDAEDDIAAGVLKRKFGTQSGIIRLYVGLFESLKVPFELVVGCSRYEQQFDRSFDTWNFLDKYLIYFPNSKKFLDPENPFLRYGLFDHTLEGTDALYISTETLGNLKTGLATINRIPETPAGQNYDNIEATVSFSPNVDQMNLKYVRRMGGSQAAQLRPYYFMSNAEDRAKLVTQVLKGSTGEDVAATNVVVSNFNLNTPEVDQDFIMSADLTLKSTLERVNNRVLVKVGELIGPQTEMYNERPRQHPIDVGNVHSYTRVIKLQVPDGYRLAGQETLKRSITFANGDMGFVSGYKLEGKVLTITVEEYYKKVQLPISAYADFQKVINAAADFNKVTLILEKGSPLSNKQQ</sequence>
<proteinExistence type="predicted"/>
<evidence type="ECO:0000313" key="2">
    <source>
        <dbReference type="EMBL" id="CAA9333735.1"/>
    </source>
</evidence>
<feature type="chain" id="PRO_5027020878" description="DUF3857 domain-containing protein" evidence="1">
    <location>
        <begin position="26"/>
        <end position="663"/>
    </location>
</feature>
<feature type="signal peptide" evidence="1">
    <location>
        <begin position="1"/>
        <end position="25"/>
    </location>
</feature>
<dbReference type="AlphaFoldDB" id="A0A6J4LJU6"/>
<organism evidence="2">
    <name type="scientific">uncultured Cytophagales bacterium</name>
    <dbReference type="NCBI Taxonomy" id="158755"/>
    <lineage>
        <taxon>Bacteria</taxon>
        <taxon>Pseudomonadati</taxon>
        <taxon>Bacteroidota</taxon>
        <taxon>Sphingobacteriia</taxon>
        <taxon>Sphingobacteriales</taxon>
        <taxon>environmental samples</taxon>
    </lineage>
</organism>
<name>A0A6J4LJU6_9SPHI</name>
<evidence type="ECO:0000256" key="1">
    <source>
        <dbReference type="SAM" id="SignalP"/>
    </source>
</evidence>
<protein>
    <recommendedName>
        <fullName evidence="3">DUF3857 domain-containing protein</fullName>
    </recommendedName>
</protein>
<reference evidence="2" key="1">
    <citation type="submission" date="2020-02" db="EMBL/GenBank/DDBJ databases">
        <authorList>
            <person name="Meier V. D."/>
        </authorList>
    </citation>
    <scope>NUCLEOTIDE SEQUENCE</scope>
    <source>
        <strain evidence="2">AVDCRST_MAG56</strain>
    </source>
</reference>
<dbReference type="EMBL" id="CADCTQ010000632">
    <property type="protein sequence ID" value="CAA9333735.1"/>
    <property type="molecule type" value="Genomic_DNA"/>
</dbReference>
<gene>
    <name evidence="2" type="ORF">AVDCRST_MAG56-7584</name>
</gene>
<accession>A0A6J4LJU6</accession>
<dbReference type="Gene3D" id="2.60.40.3140">
    <property type="match status" value="1"/>
</dbReference>